<dbReference type="AlphaFoldDB" id="Q9B6E1"/>
<keyword evidence="3" id="KW-1185">Reference proteome</keyword>
<dbReference type="InterPro" id="IPR051289">
    <property type="entry name" value="LAGLIDADG_Endonuclease"/>
</dbReference>
<protein>
    <submittedName>
        <fullName evidence="2">COX1-i6 protein, alternatively spliced</fullName>
    </submittedName>
</protein>
<proteinExistence type="predicted"/>
<dbReference type="PANTHER" id="PTHR36181:SF4">
    <property type="entry name" value="LAGLIDADG ENDONUCLEASE"/>
    <property type="match status" value="1"/>
</dbReference>
<gene>
    <name evidence="2" type="primary">cox1</name>
</gene>
<geneLocation type="mitochondrion" evidence="2"/>
<accession>Q9B6E1</accession>
<dbReference type="KEGG" id="yli:802620"/>
<evidence type="ECO:0000313" key="3">
    <source>
        <dbReference type="Proteomes" id="UP000001300"/>
    </source>
</evidence>
<organism evidence="2 3">
    <name type="scientific">Yarrowia lipolytica (strain CLIB 122 / E 150)</name>
    <name type="common">Yeast</name>
    <name type="synonym">Candida lipolytica</name>
    <dbReference type="NCBI Taxonomy" id="284591"/>
    <lineage>
        <taxon>Eukaryota</taxon>
        <taxon>Fungi</taxon>
        <taxon>Dikarya</taxon>
        <taxon>Ascomycota</taxon>
        <taxon>Saccharomycotina</taxon>
        <taxon>Dipodascomycetes</taxon>
        <taxon>Dipodascales</taxon>
        <taxon>Dipodascales incertae sedis</taxon>
        <taxon>Yarrowia</taxon>
    </lineage>
</organism>
<dbReference type="GO" id="GO:0004519">
    <property type="term" value="F:endonuclease activity"/>
    <property type="evidence" value="ECO:0007669"/>
    <property type="project" value="InterPro"/>
</dbReference>
<dbReference type="Proteomes" id="UP000001300">
    <property type="component" value="Mitochondrion"/>
</dbReference>
<dbReference type="InterPro" id="IPR027434">
    <property type="entry name" value="Homing_endonucl"/>
</dbReference>
<reference evidence="2 3" key="1">
    <citation type="journal article" date="2001" name="Comp. Funct. Genomics">
        <title>The complete mitochondrial genome of Yarrowia lipolytica.</title>
        <authorList>
            <person name="Kerscher S."/>
            <person name="Durstewitz G."/>
            <person name="Casaregola S."/>
            <person name="Gaillardin C."/>
            <person name="Brandt U."/>
        </authorList>
    </citation>
    <scope>NUCLEOTIDE SEQUENCE [LARGE SCALE GENOMIC DNA]</scope>
    <source>
        <strain evidence="3">ATCC 20460 / W29 / CBS 7504 / IFP29</strain>
    </source>
</reference>
<dbReference type="EMBL" id="AJ307410">
    <property type="protein sequence ID" value="CAC28098.2"/>
    <property type="molecule type" value="Genomic_DNA"/>
</dbReference>
<sequence length="248" mass="28991">MHLCQQIININDNNSKLKIMPLDKGKYGLFRKHYKILLKKDFIESDQWLDWFVGFSEGDDCLFTSVKNNRCYFILTQKEISILNHIKDVFDFGNVKLFNYNNKSVKTKTDIIDFGRWTCYDKKLIVLLYLIFNGNLYLKSKNTDLNNWYNILMNSPLSRLKAVGITSLNLIPIFNPKLNKPKLYNSLLSGFIDAEGCFTISFYTSEKVAVRFILDQAEEEILLNNIGILFSNKPSVYLRKTKGKDIYR</sequence>
<dbReference type="SUPFAM" id="SSF55608">
    <property type="entry name" value="Homing endonucleases"/>
    <property type="match status" value="2"/>
</dbReference>
<feature type="domain" description="Homing endonuclease LAGLIDADG" evidence="1">
    <location>
        <begin position="188"/>
        <end position="242"/>
    </location>
</feature>
<evidence type="ECO:0000313" key="2">
    <source>
        <dbReference type="EMBL" id="CAC28098.2"/>
    </source>
</evidence>
<name>Q9B6E1_YARLI</name>
<dbReference type="Gene3D" id="3.10.28.10">
    <property type="entry name" value="Homing endonucleases"/>
    <property type="match status" value="2"/>
</dbReference>
<dbReference type="Pfam" id="PF00961">
    <property type="entry name" value="LAGLIDADG_1"/>
    <property type="match status" value="1"/>
</dbReference>
<evidence type="ECO:0000259" key="1">
    <source>
        <dbReference type="Pfam" id="PF00961"/>
    </source>
</evidence>
<dbReference type="InterPro" id="IPR004860">
    <property type="entry name" value="LAGLIDADG_dom"/>
</dbReference>
<keyword evidence="2" id="KW-0496">Mitochondrion</keyword>
<dbReference type="PANTHER" id="PTHR36181">
    <property type="entry name" value="INTRON-ENCODED ENDONUCLEASE AI3-RELATED"/>
    <property type="match status" value="1"/>
</dbReference>
<dbReference type="GO" id="GO:0005739">
    <property type="term" value="C:mitochondrion"/>
    <property type="evidence" value="ECO:0007669"/>
    <property type="project" value="UniProtKB-ARBA"/>
</dbReference>